<accession>A0A183BGB5</accession>
<evidence type="ECO:0000313" key="4">
    <source>
        <dbReference type="WBParaSite" id="ECPE_0001830001-mRNA-1"/>
    </source>
</evidence>
<dbReference type="InterPro" id="IPR007717">
    <property type="entry name" value="NPL4_C"/>
</dbReference>
<dbReference type="GO" id="GO:0043130">
    <property type="term" value="F:ubiquitin binding"/>
    <property type="evidence" value="ECO:0007669"/>
    <property type="project" value="TreeGrafter"/>
</dbReference>
<dbReference type="InterPro" id="IPR016563">
    <property type="entry name" value="Npl4"/>
</dbReference>
<evidence type="ECO:0000313" key="3">
    <source>
        <dbReference type="Proteomes" id="UP000272942"/>
    </source>
</evidence>
<reference evidence="4" key="1">
    <citation type="submission" date="2016-06" db="UniProtKB">
        <authorList>
            <consortium name="WormBaseParasite"/>
        </authorList>
    </citation>
    <scope>IDENTIFICATION</scope>
</reference>
<organism evidence="4">
    <name type="scientific">Echinostoma caproni</name>
    <dbReference type="NCBI Taxonomy" id="27848"/>
    <lineage>
        <taxon>Eukaryota</taxon>
        <taxon>Metazoa</taxon>
        <taxon>Spiralia</taxon>
        <taxon>Lophotrochozoa</taxon>
        <taxon>Platyhelminthes</taxon>
        <taxon>Trematoda</taxon>
        <taxon>Digenea</taxon>
        <taxon>Plagiorchiida</taxon>
        <taxon>Echinostomata</taxon>
        <taxon>Echinostomatoidea</taxon>
        <taxon>Echinostomatidae</taxon>
        <taxon>Echinostoma</taxon>
    </lineage>
</organism>
<evidence type="ECO:0000313" key="2">
    <source>
        <dbReference type="EMBL" id="VDP95941.1"/>
    </source>
</evidence>
<reference evidence="2 3" key="2">
    <citation type="submission" date="2018-11" db="EMBL/GenBank/DDBJ databases">
        <authorList>
            <consortium name="Pathogen Informatics"/>
        </authorList>
    </citation>
    <scope>NUCLEOTIDE SEQUENCE [LARGE SCALE GENOMIC DNA]</scope>
    <source>
        <strain evidence="2 3">Egypt</strain>
    </source>
</reference>
<feature type="domain" description="Nuclear pore localisation protein NPL4 C-terminal" evidence="1">
    <location>
        <begin position="159"/>
        <end position="303"/>
    </location>
</feature>
<dbReference type="PANTHER" id="PTHR12710">
    <property type="entry name" value="NUCLEAR PROTEIN LOCALIZATION 4"/>
    <property type="match status" value="1"/>
</dbReference>
<dbReference type="GO" id="GO:0005634">
    <property type="term" value="C:nucleus"/>
    <property type="evidence" value="ECO:0007669"/>
    <property type="project" value="TreeGrafter"/>
</dbReference>
<dbReference type="WBParaSite" id="ECPE_0001830001-mRNA-1">
    <property type="protein sequence ID" value="ECPE_0001830001-mRNA-1"/>
    <property type="gene ID" value="ECPE_0001830001"/>
</dbReference>
<gene>
    <name evidence="2" type="ORF">ECPE_LOCUS18250</name>
</gene>
<name>A0A183BGB5_9TREM</name>
<dbReference type="EMBL" id="UZAN01076271">
    <property type="protein sequence ID" value="VDP95941.1"/>
    <property type="molecule type" value="Genomic_DNA"/>
</dbReference>
<dbReference type="Proteomes" id="UP000272942">
    <property type="component" value="Unassembled WGS sequence"/>
</dbReference>
<dbReference type="OrthoDB" id="10251089at2759"/>
<dbReference type="GO" id="GO:0031625">
    <property type="term" value="F:ubiquitin protein ligase binding"/>
    <property type="evidence" value="ECO:0007669"/>
    <property type="project" value="TreeGrafter"/>
</dbReference>
<dbReference type="AlphaFoldDB" id="A0A183BGB5"/>
<proteinExistence type="predicted"/>
<dbReference type="Pfam" id="PF05021">
    <property type="entry name" value="NPL4"/>
    <property type="match status" value="1"/>
</dbReference>
<dbReference type="PANTHER" id="PTHR12710:SF0">
    <property type="entry name" value="NUCLEAR PROTEIN LOCALIZATION PROTEIN 4 HOMOLOG"/>
    <property type="match status" value="1"/>
</dbReference>
<protein>
    <submittedName>
        <fullName evidence="4">NPL4 domain-containing protein</fullName>
    </submittedName>
</protein>
<sequence>MADRRDASSSLARHVQRKHGKLVTGKTYAIRDQAIGGGVERLFVLGNDCPHQHTTTDLVIAHAMFPPDTSNESETSVIEYRKSINILNAEWLGLATVKQNTTNCGDIHPSLKRHSDVMAAPQVSTVINGHSIVLFISNARRQNLIKAISLSSFPPGFPDQDTFFLSAEECITAARLQNLHPNICSLSPDGRFGSKFVTAYQVSNQAMALERDRILMPTYDAPELGYIRETATDQFVDKYGNRVTRVARPLPVEYLLVDMPAAFPIAPVYTMAKQPTDLPEDCRFPVENRESLGQCQVTSCVSNGHEWEQFCCLGYTISLGDSGLHLLTRPFPHSTFLSTWIQWLPYVSVKNSIT</sequence>
<keyword evidence="3" id="KW-1185">Reference proteome</keyword>
<evidence type="ECO:0000259" key="1">
    <source>
        <dbReference type="Pfam" id="PF05021"/>
    </source>
</evidence>
<dbReference type="GO" id="GO:0006511">
    <property type="term" value="P:ubiquitin-dependent protein catabolic process"/>
    <property type="evidence" value="ECO:0007669"/>
    <property type="project" value="InterPro"/>
</dbReference>